<evidence type="ECO:0000313" key="5">
    <source>
        <dbReference type="Proteomes" id="UP000582837"/>
    </source>
</evidence>
<accession>A0A841H3D2</accession>
<evidence type="ECO:0000256" key="1">
    <source>
        <dbReference type="ARBA" id="ARBA00023284"/>
    </source>
</evidence>
<feature type="transmembrane region" description="Helical" evidence="2">
    <location>
        <begin position="7"/>
        <end position="25"/>
    </location>
</feature>
<keyword evidence="2" id="KW-0812">Transmembrane</keyword>
<dbReference type="GO" id="GO:0016491">
    <property type="term" value="F:oxidoreductase activity"/>
    <property type="evidence" value="ECO:0007669"/>
    <property type="project" value="InterPro"/>
</dbReference>
<protein>
    <submittedName>
        <fullName evidence="4">Peroxiredoxin</fullName>
    </submittedName>
</protein>
<gene>
    <name evidence="4" type="ORF">HNQ61_004088</name>
</gene>
<dbReference type="PANTHER" id="PTHR42852:SF13">
    <property type="entry name" value="PROTEIN DIPZ"/>
    <property type="match status" value="1"/>
</dbReference>
<reference evidence="4 5" key="1">
    <citation type="submission" date="2020-08" db="EMBL/GenBank/DDBJ databases">
        <title>Genomic Encyclopedia of Type Strains, Phase IV (KMG-IV): sequencing the most valuable type-strain genomes for metagenomic binning, comparative biology and taxonomic classification.</title>
        <authorList>
            <person name="Goeker M."/>
        </authorList>
    </citation>
    <scope>NUCLEOTIDE SEQUENCE [LARGE SCALE GENOMIC DNA]</scope>
    <source>
        <strain evidence="4 5">DSM 29007</strain>
    </source>
</reference>
<dbReference type="Proteomes" id="UP000582837">
    <property type="component" value="Unassembled WGS sequence"/>
</dbReference>
<dbReference type="InterPro" id="IPR000866">
    <property type="entry name" value="AhpC/TSA"/>
</dbReference>
<dbReference type="SUPFAM" id="SSF52833">
    <property type="entry name" value="Thioredoxin-like"/>
    <property type="match status" value="1"/>
</dbReference>
<dbReference type="PROSITE" id="PS00194">
    <property type="entry name" value="THIOREDOXIN_1"/>
    <property type="match status" value="1"/>
</dbReference>
<dbReference type="EMBL" id="JACHIA010000015">
    <property type="protein sequence ID" value="MBB6072426.1"/>
    <property type="molecule type" value="Genomic_DNA"/>
</dbReference>
<keyword evidence="2" id="KW-1133">Transmembrane helix</keyword>
<sequence>MAKRRGWVFPGAVAGVLAILVALAWTNRDRILPPDVGKAAPGFSATDMSGRPVSLNDLRGQVVLLNVWATWCGPCRDEMPSMERLHKQLGPQGLRIIAVSVDAPPAGSKELTAFARDLGLSFTIWHDPSGEIQRTYRTTGVPESFILDRDGVIQKKVIGATEWDGGANTDLLRRLLAERPGA</sequence>
<keyword evidence="1" id="KW-0676">Redox-active center</keyword>
<evidence type="ECO:0000259" key="3">
    <source>
        <dbReference type="PROSITE" id="PS51352"/>
    </source>
</evidence>
<dbReference type="AlphaFoldDB" id="A0A841H3D2"/>
<comment type="caution">
    <text evidence="4">The sequence shown here is derived from an EMBL/GenBank/DDBJ whole genome shotgun (WGS) entry which is preliminary data.</text>
</comment>
<dbReference type="GO" id="GO:0016209">
    <property type="term" value="F:antioxidant activity"/>
    <property type="evidence" value="ECO:0007669"/>
    <property type="project" value="InterPro"/>
</dbReference>
<evidence type="ECO:0000313" key="4">
    <source>
        <dbReference type="EMBL" id="MBB6072426.1"/>
    </source>
</evidence>
<keyword evidence="5" id="KW-1185">Reference proteome</keyword>
<name>A0A841H3D2_9BACT</name>
<feature type="domain" description="Thioredoxin" evidence="3">
    <location>
        <begin position="34"/>
        <end position="181"/>
    </location>
</feature>
<dbReference type="InterPro" id="IPR036249">
    <property type="entry name" value="Thioredoxin-like_sf"/>
</dbReference>
<dbReference type="Gene3D" id="3.40.30.10">
    <property type="entry name" value="Glutaredoxin"/>
    <property type="match status" value="1"/>
</dbReference>
<dbReference type="PROSITE" id="PS51352">
    <property type="entry name" value="THIOREDOXIN_2"/>
    <property type="match status" value="1"/>
</dbReference>
<keyword evidence="2" id="KW-0472">Membrane</keyword>
<dbReference type="CDD" id="cd02966">
    <property type="entry name" value="TlpA_like_family"/>
    <property type="match status" value="1"/>
</dbReference>
<dbReference type="InterPro" id="IPR017937">
    <property type="entry name" value="Thioredoxin_CS"/>
</dbReference>
<dbReference type="InterPro" id="IPR013766">
    <property type="entry name" value="Thioredoxin_domain"/>
</dbReference>
<evidence type="ECO:0000256" key="2">
    <source>
        <dbReference type="SAM" id="Phobius"/>
    </source>
</evidence>
<dbReference type="InterPro" id="IPR050553">
    <property type="entry name" value="Thioredoxin_ResA/DsbE_sf"/>
</dbReference>
<dbReference type="PANTHER" id="PTHR42852">
    <property type="entry name" value="THIOL:DISULFIDE INTERCHANGE PROTEIN DSBE"/>
    <property type="match status" value="1"/>
</dbReference>
<proteinExistence type="predicted"/>
<organism evidence="4 5">
    <name type="scientific">Longimicrobium terrae</name>
    <dbReference type="NCBI Taxonomy" id="1639882"/>
    <lineage>
        <taxon>Bacteria</taxon>
        <taxon>Pseudomonadati</taxon>
        <taxon>Gemmatimonadota</taxon>
        <taxon>Longimicrobiia</taxon>
        <taxon>Longimicrobiales</taxon>
        <taxon>Longimicrobiaceae</taxon>
        <taxon>Longimicrobium</taxon>
    </lineage>
</organism>
<dbReference type="Pfam" id="PF00578">
    <property type="entry name" value="AhpC-TSA"/>
    <property type="match status" value="1"/>
</dbReference>
<dbReference type="RefSeq" id="WP_170038351.1">
    <property type="nucleotide sequence ID" value="NZ_JABDTL010000002.1"/>
</dbReference>